<accession>A0A0R2B5V0</accession>
<organism evidence="5 6">
    <name type="scientific">Lacticaseibacillus brantae DSM 23927</name>
    <dbReference type="NCBI Taxonomy" id="1423727"/>
    <lineage>
        <taxon>Bacteria</taxon>
        <taxon>Bacillati</taxon>
        <taxon>Bacillota</taxon>
        <taxon>Bacilli</taxon>
        <taxon>Lactobacillales</taxon>
        <taxon>Lactobacillaceae</taxon>
        <taxon>Lacticaseibacillus</taxon>
    </lineage>
</organism>
<name>A0A0R2B5V0_9LACO</name>
<dbReference type="Gene3D" id="3.40.50.300">
    <property type="entry name" value="P-loop containing nucleotide triphosphate hydrolases"/>
    <property type="match status" value="1"/>
</dbReference>
<evidence type="ECO:0000256" key="1">
    <source>
        <dbReference type="ARBA" id="ARBA00022448"/>
    </source>
</evidence>
<dbReference type="Pfam" id="PF00005">
    <property type="entry name" value="ABC_tran"/>
    <property type="match status" value="1"/>
</dbReference>
<dbReference type="AlphaFoldDB" id="A0A0R2B5V0"/>
<dbReference type="GO" id="GO:0005524">
    <property type="term" value="F:ATP binding"/>
    <property type="evidence" value="ECO:0007669"/>
    <property type="project" value="UniProtKB-KW"/>
</dbReference>
<dbReference type="PATRIC" id="fig|1423727.3.peg.1318"/>
<dbReference type="PROSITE" id="PS00211">
    <property type="entry name" value="ABC_TRANSPORTER_1"/>
    <property type="match status" value="1"/>
</dbReference>
<dbReference type="SUPFAM" id="SSF52540">
    <property type="entry name" value="P-loop containing nucleoside triphosphate hydrolases"/>
    <property type="match status" value="1"/>
</dbReference>
<dbReference type="OrthoDB" id="9802264at2"/>
<dbReference type="SMART" id="SM00382">
    <property type="entry name" value="AAA"/>
    <property type="match status" value="1"/>
</dbReference>
<dbReference type="GO" id="GO:0016887">
    <property type="term" value="F:ATP hydrolysis activity"/>
    <property type="evidence" value="ECO:0007669"/>
    <property type="project" value="InterPro"/>
</dbReference>
<dbReference type="InterPro" id="IPR017871">
    <property type="entry name" value="ABC_transporter-like_CS"/>
</dbReference>
<evidence type="ECO:0000313" key="5">
    <source>
        <dbReference type="EMBL" id="KRM71641.1"/>
    </source>
</evidence>
<keyword evidence="6" id="KW-1185">Reference proteome</keyword>
<keyword evidence="1" id="KW-0813">Transport</keyword>
<feature type="domain" description="ABC transporter" evidence="4">
    <location>
        <begin position="2"/>
        <end position="230"/>
    </location>
</feature>
<keyword evidence="2" id="KW-0547">Nucleotide-binding</keyword>
<sequence>MLEVTDLSAGYAGETVVSDLSFRIASTEILAVIGPSGVGKSTLIKAILGLIPSTGTVMLNSQSLAAKTHTLAFVPQNYGLLPWQTVRKNVQLGVQVKQHQRLTPAQTSHVDQLINTLGLTTIAAQYPGNISGGQQQRVALARAFAMAPDLLLLDEAFSALDLGLKAKAQQLFLDQWTQAPMSTLIVTHDLQEALTLSDQLLVMTPGQAHVRPNPLAAVERAQRPNSSALFAAEAALSQEVTQWQN</sequence>
<evidence type="ECO:0000313" key="6">
    <source>
        <dbReference type="Proteomes" id="UP000051672"/>
    </source>
</evidence>
<evidence type="ECO:0000259" key="4">
    <source>
        <dbReference type="PROSITE" id="PS50893"/>
    </source>
</evidence>
<dbReference type="InterPro" id="IPR003439">
    <property type="entry name" value="ABC_transporter-like_ATP-bd"/>
</dbReference>
<comment type="caution">
    <text evidence="5">The sequence shown here is derived from an EMBL/GenBank/DDBJ whole genome shotgun (WGS) entry which is preliminary data.</text>
</comment>
<dbReference type="Proteomes" id="UP000051672">
    <property type="component" value="Unassembled WGS sequence"/>
</dbReference>
<dbReference type="InterPro" id="IPR050093">
    <property type="entry name" value="ABC_SmlMolc_Importer"/>
</dbReference>
<dbReference type="RefSeq" id="WP_083479277.1">
    <property type="nucleotide sequence ID" value="NZ_AYZQ01000003.1"/>
</dbReference>
<dbReference type="EMBL" id="AYZQ01000003">
    <property type="protein sequence ID" value="KRM71641.1"/>
    <property type="molecule type" value="Genomic_DNA"/>
</dbReference>
<evidence type="ECO:0000256" key="2">
    <source>
        <dbReference type="ARBA" id="ARBA00022741"/>
    </source>
</evidence>
<dbReference type="STRING" id="1423727.FC34_GL001298"/>
<proteinExistence type="predicted"/>
<evidence type="ECO:0000256" key="3">
    <source>
        <dbReference type="ARBA" id="ARBA00022840"/>
    </source>
</evidence>
<dbReference type="PANTHER" id="PTHR42781">
    <property type="entry name" value="SPERMIDINE/PUTRESCINE IMPORT ATP-BINDING PROTEIN POTA"/>
    <property type="match status" value="1"/>
</dbReference>
<reference evidence="5 6" key="1">
    <citation type="journal article" date="2015" name="Genome Announc.">
        <title>Expanding the biotechnology potential of lactobacilli through comparative genomics of 213 strains and associated genera.</title>
        <authorList>
            <person name="Sun Z."/>
            <person name="Harris H.M."/>
            <person name="McCann A."/>
            <person name="Guo C."/>
            <person name="Argimon S."/>
            <person name="Zhang W."/>
            <person name="Yang X."/>
            <person name="Jeffery I.B."/>
            <person name="Cooney J.C."/>
            <person name="Kagawa T.F."/>
            <person name="Liu W."/>
            <person name="Song Y."/>
            <person name="Salvetti E."/>
            <person name="Wrobel A."/>
            <person name="Rasinkangas P."/>
            <person name="Parkhill J."/>
            <person name="Rea M.C."/>
            <person name="O'Sullivan O."/>
            <person name="Ritari J."/>
            <person name="Douillard F.P."/>
            <person name="Paul Ross R."/>
            <person name="Yang R."/>
            <person name="Briner A.E."/>
            <person name="Felis G.E."/>
            <person name="de Vos W.M."/>
            <person name="Barrangou R."/>
            <person name="Klaenhammer T.R."/>
            <person name="Caufield P.W."/>
            <person name="Cui Y."/>
            <person name="Zhang H."/>
            <person name="O'Toole P.W."/>
        </authorList>
    </citation>
    <scope>NUCLEOTIDE SEQUENCE [LARGE SCALE GENOMIC DNA]</scope>
    <source>
        <strain evidence="5 6">DSM 23927</strain>
    </source>
</reference>
<gene>
    <name evidence="5" type="ORF">FC34_GL001298</name>
</gene>
<dbReference type="PANTHER" id="PTHR42781:SF8">
    <property type="entry name" value="BICARBONATE TRANSPORT ATP-BINDING PROTEIN CMPC"/>
    <property type="match status" value="1"/>
</dbReference>
<protein>
    <submittedName>
        <fullName evidence="5">Taurine-transporting ATPase</fullName>
    </submittedName>
</protein>
<keyword evidence="3" id="KW-0067">ATP-binding</keyword>
<dbReference type="InterPro" id="IPR027417">
    <property type="entry name" value="P-loop_NTPase"/>
</dbReference>
<dbReference type="InterPro" id="IPR003593">
    <property type="entry name" value="AAA+_ATPase"/>
</dbReference>
<dbReference type="PROSITE" id="PS50893">
    <property type="entry name" value="ABC_TRANSPORTER_2"/>
    <property type="match status" value="1"/>
</dbReference>